<evidence type="ECO:0000256" key="1">
    <source>
        <dbReference type="ARBA" id="ARBA00022884"/>
    </source>
</evidence>
<dbReference type="RefSeq" id="XP_022249181.1">
    <property type="nucleotide sequence ID" value="XM_022393473.1"/>
</dbReference>
<evidence type="ECO:0000313" key="4">
    <source>
        <dbReference type="Proteomes" id="UP000694941"/>
    </source>
</evidence>
<dbReference type="CDD" id="cd12412">
    <property type="entry name" value="RRM_DAZL_BOULE"/>
    <property type="match status" value="1"/>
</dbReference>
<dbReference type="SMART" id="SM00360">
    <property type="entry name" value="RRM"/>
    <property type="match status" value="1"/>
</dbReference>
<evidence type="ECO:0000256" key="2">
    <source>
        <dbReference type="PROSITE-ProRule" id="PRU00176"/>
    </source>
</evidence>
<dbReference type="InterPro" id="IPR035979">
    <property type="entry name" value="RBD_domain_sf"/>
</dbReference>
<dbReference type="InterPro" id="IPR034988">
    <property type="entry name" value="DAZ_BOULE_RRM"/>
</dbReference>
<dbReference type="PROSITE" id="PS50102">
    <property type="entry name" value="RRM"/>
    <property type="match status" value="1"/>
</dbReference>
<sequence>MSLSYSSDPSPSSATACDPGVVIPRVGTLIPNRIFVGGISPNTIEEDLRDLFSKYGSVKFAKVIVDRAGVSKGYGFVTFETEEEAKQVQKEAENIVLKDRKLNIAPAVKKQPLARAYDAPLVSNGPIILYHNGIPYVYQNPGPFSLASDNPYHFQQSQVTYPMLYSQPAYLPQQYQYHMTSGVPAHFMYPSASANPPDGASAPNTEMYQYVTVPVSSAVPITPAYVTNQTAMPAPIHILEHTEDTLLGTAGEESRVPNSSRPTTVVCGSHSNVISCARVPCCVSNNTMIHGAGDARGFMLTENRYHQPQLLPKKVNGVTVMAYSTPVVHTNSTSFSKISTGAVGNSLSNGNVASSVTTEVLTPPATPVTPANRNVSKISAIVQEMTNQLQTFKL</sequence>
<dbReference type="InterPro" id="IPR012677">
    <property type="entry name" value="Nucleotide-bd_a/b_plait_sf"/>
</dbReference>
<dbReference type="PANTHER" id="PTHR11176">
    <property type="entry name" value="BOULE-RELATED"/>
    <property type="match status" value="1"/>
</dbReference>
<dbReference type="Gene3D" id="3.30.70.330">
    <property type="match status" value="1"/>
</dbReference>
<keyword evidence="1 2" id="KW-0694">RNA-binding</keyword>
<dbReference type="GeneID" id="106465554"/>
<proteinExistence type="predicted"/>
<keyword evidence="4" id="KW-1185">Reference proteome</keyword>
<accession>A0ABM1SZX5</accession>
<organism evidence="4 5">
    <name type="scientific">Limulus polyphemus</name>
    <name type="common">Atlantic horseshoe crab</name>
    <dbReference type="NCBI Taxonomy" id="6850"/>
    <lineage>
        <taxon>Eukaryota</taxon>
        <taxon>Metazoa</taxon>
        <taxon>Ecdysozoa</taxon>
        <taxon>Arthropoda</taxon>
        <taxon>Chelicerata</taxon>
        <taxon>Merostomata</taxon>
        <taxon>Xiphosura</taxon>
        <taxon>Limulidae</taxon>
        <taxon>Limulus</taxon>
    </lineage>
</organism>
<feature type="domain" description="RRM" evidence="3">
    <location>
        <begin position="32"/>
        <end position="109"/>
    </location>
</feature>
<name>A0ABM1SZX5_LIMPO</name>
<dbReference type="Pfam" id="PF00076">
    <property type="entry name" value="RRM_1"/>
    <property type="match status" value="1"/>
</dbReference>
<gene>
    <name evidence="5" type="primary">LOC106465554</name>
</gene>
<dbReference type="Proteomes" id="UP000694941">
    <property type="component" value="Unplaced"/>
</dbReference>
<protein>
    <submittedName>
        <fullName evidence="5">Protein boule-like</fullName>
    </submittedName>
</protein>
<evidence type="ECO:0000259" key="3">
    <source>
        <dbReference type="PROSITE" id="PS50102"/>
    </source>
</evidence>
<dbReference type="SUPFAM" id="SSF54928">
    <property type="entry name" value="RNA-binding domain, RBD"/>
    <property type="match status" value="1"/>
</dbReference>
<dbReference type="InterPro" id="IPR000504">
    <property type="entry name" value="RRM_dom"/>
</dbReference>
<evidence type="ECO:0000313" key="5">
    <source>
        <dbReference type="RefSeq" id="XP_022249181.1"/>
    </source>
</evidence>
<dbReference type="PANTHER" id="PTHR11176:SF57">
    <property type="entry name" value="PROTEIN BOULE"/>
    <property type="match status" value="1"/>
</dbReference>
<reference evidence="5" key="1">
    <citation type="submission" date="2025-08" db="UniProtKB">
        <authorList>
            <consortium name="RefSeq"/>
        </authorList>
    </citation>
    <scope>IDENTIFICATION</scope>
    <source>
        <tissue evidence="5">Muscle</tissue>
    </source>
</reference>